<protein>
    <submittedName>
        <fullName evidence="1">Uncharacterized protein</fullName>
    </submittedName>
</protein>
<organism evidence="1 2">
    <name type="scientific">Pontibacter aquaedesilientis</name>
    <dbReference type="NCBI Taxonomy" id="2766980"/>
    <lineage>
        <taxon>Bacteria</taxon>
        <taxon>Pseudomonadati</taxon>
        <taxon>Bacteroidota</taxon>
        <taxon>Cytophagia</taxon>
        <taxon>Cytophagales</taxon>
        <taxon>Hymenobacteraceae</taxon>
        <taxon>Pontibacter</taxon>
    </lineage>
</organism>
<dbReference type="EMBL" id="JACXAJ010000001">
    <property type="protein sequence ID" value="MBD1396084.1"/>
    <property type="molecule type" value="Genomic_DNA"/>
</dbReference>
<comment type="caution">
    <text evidence="1">The sequence shown here is derived from an EMBL/GenBank/DDBJ whole genome shotgun (WGS) entry which is preliminary data.</text>
</comment>
<dbReference type="Proteomes" id="UP000625551">
    <property type="component" value="Unassembled WGS sequence"/>
</dbReference>
<name>A0ABR7XCQ6_9BACT</name>
<evidence type="ECO:0000313" key="1">
    <source>
        <dbReference type="EMBL" id="MBD1396084.1"/>
    </source>
</evidence>
<dbReference type="RefSeq" id="WP_191182219.1">
    <property type="nucleotide sequence ID" value="NZ_JACXAJ010000001.1"/>
</dbReference>
<proteinExistence type="predicted"/>
<accession>A0ABR7XCQ6</accession>
<sequence length="165" mass="18966">MERQNFGPFSIDLPADWKVNEVQGIDSYVREIVTGDGDTVRFDYGPYSNSLEEPSIRMYPSSMLSWFLEREIDTTGMVFLDKEKIEESDREKYRKWKNSFEAIDGYKAKIVEPKVAGHGLTGVYFDSLGFGNMGKLMLQISGRNLTPQNNDSFLKSIRTIKIKEK</sequence>
<gene>
    <name evidence="1" type="ORF">H9Q13_02810</name>
</gene>
<evidence type="ECO:0000313" key="2">
    <source>
        <dbReference type="Proteomes" id="UP000625551"/>
    </source>
</evidence>
<keyword evidence="2" id="KW-1185">Reference proteome</keyword>
<reference evidence="1 2" key="1">
    <citation type="submission" date="2020-09" db="EMBL/GenBank/DDBJ databases">
        <title>Genome sequencing and assembly of Pontibacter sp.</title>
        <authorList>
            <person name="Chhetri G."/>
        </authorList>
    </citation>
    <scope>NUCLEOTIDE SEQUENCE [LARGE SCALE GENOMIC DNA]</scope>
    <source>
        <strain evidence="1 2">JH31</strain>
    </source>
</reference>